<dbReference type="EMBL" id="JARBJD010000083">
    <property type="protein sequence ID" value="KAK2954055.1"/>
    <property type="molecule type" value="Genomic_DNA"/>
</dbReference>
<evidence type="ECO:0000313" key="4">
    <source>
        <dbReference type="Proteomes" id="UP001281761"/>
    </source>
</evidence>
<dbReference type="InterPro" id="IPR030934">
    <property type="entry name" value="Intein_C"/>
</dbReference>
<feature type="transmembrane region" description="Helical" evidence="2">
    <location>
        <begin position="1267"/>
        <end position="1299"/>
    </location>
</feature>
<keyword evidence="2" id="KW-0812">Transmembrane</keyword>
<sequence length="1459" mass="162914">MIDFTGRHLSFLSSQLISISNTSGSLIVVSQNTSLSLKKSTFVITGHPKNQTVNQSIFAPVDNLTFYDFQENGFFVTNPGGDGFVLNLTNSTSFHSANDGTSTDFSSSTYSTILAGTEPLHLSRGNKDIYVVVTGSDTPYCSTKMVSCQTMNYLFKFRDRLPYTLHCESNLTVETPIEINPLCTSIKSDFGIYFYPTLTQSDTSTSALFFIASSSHIRLEHLSFQMNPAEISFFQMSFAAAEFVDLRFKVREPHPHPITLFSMDNTHSKENKVSVTLIIHEDTFIQACFFNVSASVCLFSNSELKNVVLSDAATLFFDSIPTLSSCTFENVSVPSEQNPFLLNYFHNADNLIENCLFQQCSVSHGSLINVCARVKLVVKHCSFCDNEGSKSGCILVLLDGPTLFTVKIEDSFFRNNRHRQNNFINASQYGNDITSTNITNLSCVDTRFASRYPQIVMNNEPLETNENIPDLYLDPIGNDSIGCGTSPSNLCKTFLMAMNLQGNATNDFFLRPSGLFCEKGVECIKKTMTILGQKHTTLEISNEASSFIVRNESFLTVKKVIFHIDKLPHGHYFTCLDSTLIIDDTDYTICFDDFASDISRALTVSLFVATRSQLNITDMRFTGSDSLVISAPLVSLQNSSSDIQIDFWKVTVSEDVSLLDSNVIANNSVLIHNCSLRESEVSRNSSFCSSTVGPNGSLKVVNCSFHRLTSSDDETYHLITLNVTSIEVDVKVRNNDYSSLAHADENGTIVSISFPDSQNHSEWLRQSFPAPYPGIEWNSHMINAPNEEHIFSLIIDEKDEYHVSPVNGSDSIDCGDFDTPCKTIKFISTTIPLRNNKTRKLHLMDYAQNTAPINDSMCHEFTGIDTNATLSIGMERLEFEPVFKCDYRMTIHHLAIVAPHSITGDVECHPLIKTTKAHLIVDSVTFQQSSFAGAINVIFLEATKSNVDLVDCTFQHIKTQVILVKVSVESGNTVNMAGITFSVIDLSVTQNISLDTIQADHQSQTNQDISGLIRLYNVSFKDIEIHKYTKAHELSIDPNQPFTGKMLEVTVDKGWDMTVVNTTIDKCHAIGTLVHFVVWNTVNISSIQIRSGHVTSTDTHNTHLLWIECKSPQNLPPSVDEGLDYAILHLHDLNMTSSYCEQPSSDTSQVRICGGFVKFDVGEKWTVHFQNGILKRLYPNTNNSFGTVLVNFSSPLSDFSIKGLEFDECATARGQKIGFIFQESVPRNLNQKLQVKYQYEQRQYFEYQISGSDRIHSLQYVQALTPWHIALLSLAFLVALPVVLNFLFCFPSLPVLFCFRKRYSSKPQRLSRLPRFILPDGGLGQTDSDSIHKNLFINSGTSRLQLLNDPHAPTQNKHVYTRQKSDGHTQPNTRSHYSNIVKQTLEQMPVENTRDRESSSSSQLDTWMENSSSEILDSTSQSSSKHSPKSRRNQSKGTTKKKRGGSEGSGSESRMGSSS</sequence>
<feature type="region of interest" description="Disordered" evidence="1">
    <location>
        <begin position="1349"/>
        <end position="1459"/>
    </location>
</feature>
<evidence type="ECO:0008006" key="5">
    <source>
        <dbReference type="Google" id="ProtNLM"/>
    </source>
</evidence>
<accession>A0ABQ9XSX0</accession>
<name>A0ABQ9XSX0_9EUKA</name>
<evidence type="ECO:0000313" key="3">
    <source>
        <dbReference type="EMBL" id="KAK2954055.1"/>
    </source>
</evidence>
<dbReference type="Proteomes" id="UP001281761">
    <property type="component" value="Unassembled WGS sequence"/>
</dbReference>
<feature type="compositionally biased region" description="Basic residues" evidence="1">
    <location>
        <begin position="1426"/>
        <end position="1443"/>
    </location>
</feature>
<organism evidence="3 4">
    <name type="scientific">Blattamonas nauphoetae</name>
    <dbReference type="NCBI Taxonomy" id="2049346"/>
    <lineage>
        <taxon>Eukaryota</taxon>
        <taxon>Metamonada</taxon>
        <taxon>Preaxostyla</taxon>
        <taxon>Oxymonadida</taxon>
        <taxon>Blattamonas</taxon>
    </lineage>
</organism>
<feature type="compositionally biased region" description="Polar residues" evidence="1">
    <location>
        <begin position="1399"/>
        <end position="1417"/>
    </location>
</feature>
<evidence type="ECO:0000256" key="1">
    <source>
        <dbReference type="SAM" id="MobiDB-lite"/>
    </source>
</evidence>
<dbReference type="PROSITE" id="PS50818">
    <property type="entry name" value="INTEIN_C_TER"/>
    <property type="match status" value="1"/>
</dbReference>
<feature type="compositionally biased region" description="Low complexity" evidence="1">
    <location>
        <begin position="1449"/>
        <end position="1459"/>
    </location>
</feature>
<keyword evidence="2" id="KW-1133">Transmembrane helix</keyword>
<gene>
    <name evidence="3" type="ORF">BLNAU_11018</name>
</gene>
<protein>
    <recommendedName>
        <fullName evidence="5">Transmembrane protein</fullName>
    </recommendedName>
</protein>
<reference evidence="3 4" key="1">
    <citation type="journal article" date="2022" name="bioRxiv">
        <title>Genomics of Preaxostyla Flagellates Illuminates Evolutionary Transitions and the Path Towards Mitochondrial Loss.</title>
        <authorList>
            <person name="Novak L.V.F."/>
            <person name="Treitli S.C."/>
            <person name="Pyrih J."/>
            <person name="Halakuc P."/>
            <person name="Pipaliya S.V."/>
            <person name="Vacek V."/>
            <person name="Brzon O."/>
            <person name="Soukal P."/>
            <person name="Eme L."/>
            <person name="Dacks J.B."/>
            <person name="Karnkowska A."/>
            <person name="Elias M."/>
            <person name="Hampl V."/>
        </authorList>
    </citation>
    <scope>NUCLEOTIDE SEQUENCE [LARGE SCALE GENOMIC DNA]</scope>
    <source>
        <strain evidence="3">NAU3</strain>
        <tissue evidence="3">Gut</tissue>
    </source>
</reference>
<keyword evidence="2" id="KW-0472">Membrane</keyword>
<keyword evidence="4" id="KW-1185">Reference proteome</keyword>
<comment type="caution">
    <text evidence="3">The sequence shown here is derived from an EMBL/GenBank/DDBJ whole genome shotgun (WGS) entry which is preliminary data.</text>
</comment>
<proteinExistence type="predicted"/>
<evidence type="ECO:0000256" key="2">
    <source>
        <dbReference type="SAM" id="Phobius"/>
    </source>
</evidence>
<feature type="compositionally biased region" description="Polar residues" evidence="1">
    <location>
        <begin position="1368"/>
        <end position="1386"/>
    </location>
</feature>